<dbReference type="InterPro" id="IPR036188">
    <property type="entry name" value="FAD/NAD-bd_sf"/>
</dbReference>
<reference evidence="2 3" key="1">
    <citation type="submission" date="2020-01" db="EMBL/GenBank/DDBJ databases">
        <title>Insect and environment-associated Actinomycetes.</title>
        <authorList>
            <person name="Currrie C."/>
            <person name="Chevrette M."/>
            <person name="Carlson C."/>
            <person name="Stubbendieck R."/>
            <person name="Wendt-Pienkowski E."/>
        </authorList>
    </citation>
    <scope>NUCLEOTIDE SEQUENCE [LARGE SCALE GENOMIC DNA]</scope>
    <source>
        <strain evidence="2 3">SID10258</strain>
    </source>
</reference>
<dbReference type="SUPFAM" id="SSF51905">
    <property type="entry name" value="FAD/NAD(P)-binding domain"/>
    <property type="match status" value="1"/>
</dbReference>
<evidence type="ECO:0000313" key="2">
    <source>
        <dbReference type="EMBL" id="NEA24948.1"/>
    </source>
</evidence>
<name>A0A6L9QIN4_9ACTN</name>
<protein>
    <submittedName>
        <fullName evidence="2">NAD(P)/FAD-dependent oxidoreductase</fullName>
    </submittedName>
</protein>
<dbReference type="PRINTS" id="PR00420">
    <property type="entry name" value="RNGMNOXGNASE"/>
</dbReference>
<dbReference type="Proteomes" id="UP000475532">
    <property type="component" value="Unassembled WGS sequence"/>
</dbReference>
<evidence type="ECO:0000259" key="1">
    <source>
        <dbReference type="Pfam" id="PF01494"/>
    </source>
</evidence>
<organism evidence="2 3">
    <name type="scientific">Actinomadura bangladeshensis</name>
    <dbReference type="NCBI Taxonomy" id="453573"/>
    <lineage>
        <taxon>Bacteria</taxon>
        <taxon>Bacillati</taxon>
        <taxon>Actinomycetota</taxon>
        <taxon>Actinomycetes</taxon>
        <taxon>Streptosporangiales</taxon>
        <taxon>Thermomonosporaceae</taxon>
        <taxon>Actinomadura</taxon>
    </lineage>
</organism>
<gene>
    <name evidence="2" type="ORF">G3I70_21010</name>
</gene>
<comment type="caution">
    <text evidence="2">The sequence shown here is derived from an EMBL/GenBank/DDBJ whole genome shotgun (WGS) entry which is preliminary data.</text>
</comment>
<dbReference type="Pfam" id="PF01494">
    <property type="entry name" value="FAD_binding_3"/>
    <property type="match status" value="1"/>
</dbReference>
<dbReference type="EMBL" id="JAAGLI010000536">
    <property type="protein sequence ID" value="NEA24948.1"/>
    <property type="molecule type" value="Genomic_DNA"/>
</dbReference>
<dbReference type="InterPro" id="IPR050407">
    <property type="entry name" value="Geranylgeranyl_reductase"/>
</dbReference>
<proteinExistence type="predicted"/>
<dbReference type="InterPro" id="IPR002938">
    <property type="entry name" value="FAD-bd"/>
</dbReference>
<sequence>MYDAVIIGARCAGASTALLLAQRGYRVLLIDRAAFPSDTMSTLYIHPPGVALLSRWGILDGVVKSACPSLDTITYDIAGMRLSAPAPTTAYATTCYAPRRYVLDDLLVRAAIEAGAEFADRTSARELTWRDGRVTGVRITHANKTETIEARLVVGADGMNSKIAGMVEAPFTRSDPLASCVYYTGWRGVETGFGYHERPGSWIARIPTHDNVTLIATYFPQDQFADLRRDPLAGHLAAIETGAPDLYEQVRAAEQAEQLKGTGNQQNFFRRPHGPGWALVGDAAHHLDTITARGITNALIQAQLIADAVTGQDFADAAALDARLARYGNDCLEVLHEPYVSTLELARLRVPESRLTLLRTIEDEPELVAAYFAMIAGILDEAEFFTPELLAMLPTASVP</sequence>
<dbReference type="Gene3D" id="3.50.50.60">
    <property type="entry name" value="FAD/NAD(P)-binding domain"/>
    <property type="match status" value="1"/>
</dbReference>
<dbReference type="PANTHER" id="PTHR42685:SF22">
    <property type="entry name" value="CONDITIONED MEDIUM FACTOR RECEPTOR 1"/>
    <property type="match status" value="1"/>
</dbReference>
<dbReference type="AlphaFoldDB" id="A0A6L9QIN4"/>
<dbReference type="GO" id="GO:0071949">
    <property type="term" value="F:FAD binding"/>
    <property type="evidence" value="ECO:0007669"/>
    <property type="project" value="InterPro"/>
</dbReference>
<evidence type="ECO:0000313" key="3">
    <source>
        <dbReference type="Proteomes" id="UP000475532"/>
    </source>
</evidence>
<dbReference type="PANTHER" id="PTHR42685">
    <property type="entry name" value="GERANYLGERANYL DIPHOSPHATE REDUCTASE"/>
    <property type="match status" value="1"/>
</dbReference>
<feature type="domain" description="FAD-binding" evidence="1">
    <location>
        <begin position="2"/>
        <end position="299"/>
    </location>
</feature>
<accession>A0A6L9QIN4</accession>
<dbReference type="RefSeq" id="WP_163058477.1">
    <property type="nucleotide sequence ID" value="NZ_JAAGLI010000536.1"/>
</dbReference>